<organism evidence="1 2">
    <name type="scientific">Vibrio nigripulchritudo SOn1</name>
    <dbReference type="NCBI Taxonomy" id="1238450"/>
    <lineage>
        <taxon>Bacteria</taxon>
        <taxon>Pseudomonadati</taxon>
        <taxon>Pseudomonadota</taxon>
        <taxon>Gammaproteobacteria</taxon>
        <taxon>Vibrionales</taxon>
        <taxon>Vibrionaceae</taxon>
        <taxon>Vibrio</taxon>
    </lineage>
</organism>
<sequence length="319" mass="35097">MLNKHFLAVLSLAVVGGCSHIPDTEVADFSQSASKMLEHVSGVVNEYNDAKLHRDLTLLAAKYSGSSNANLKSSEFEPLAEFQLPDSSPILGISNALREYANALHRLAIASNEADVSLAAFNFYQAAESSSWNGLKPSEQEAGLIQSAMATLASGYSEEKKQRVLKSIIVSSDPAISELSDSLMELIKKNQIGTAIYLSRSYVLSEEIQDFNRRADIRQLPLNKSREEIERLYEQWETMAATPLLVEQTLQAIDTFKSTHNELALSLVNETFSKATLIQTQARMKEVSARFNTTKNLLASCKTGVEVQDSKLVCKGEAK</sequence>
<accession>A0AAV2VQB4</accession>
<dbReference type="PROSITE" id="PS51257">
    <property type="entry name" value="PROKAR_LIPOPROTEIN"/>
    <property type="match status" value="1"/>
</dbReference>
<proteinExistence type="predicted"/>
<reference evidence="1 2" key="1">
    <citation type="journal article" date="2013" name="ISME J.">
        <title>Comparative genomics of pathogenic lineages of Vibrio nigripulchritudo identifies virulence-associated traits.</title>
        <authorList>
            <person name="Goudenege D."/>
            <person name="Labreuche Y."/>
            <person name="Krin E."/>
            <person name="Ansquer D."/>
            <person name="Mangenot S."/>
            <person name="Calteau A."/>
            <person name="Medigue C."/>
            <person name="Mazel D."/>
            <person name="Polz M.F."/>
            <person name="Le Roux F."/>
        </authorList>
    </citation>
    <scope>NUCLEOTIDE SEQUENCE [LARGE SCALE GENOMIC DNA]</scope>
    <source>
        <strain evidence="1 2">SOn1</strain>
    </source>
</reference>
<evidence type="ECO:0000313" key="2">
    <source>
        <dbReference type="Proteomes" id="UP000018211"/>
    </source>
</evidence>
<dbReference type="Proteomes" id="UP000018211">
    <property type="component" value="Unassembled WGS sequence"/>
</dbReference>
<dbReference type="AlphaFoldDB" id="A0AAV2VQB4"/>
<gene>
    <name evidence="1" type="ORF">VIBNISOn1_1830013</name>
</gene>
<protein>
    <recommendedName>
        <fullName evidence="3">Lipoprotein</fullName>
    </recommendedName>
</protein>
<evidence type="ECO:0000313" key="1">
    <source>
        <dbReference type="EMBL" id="CCO46613.1"/>
    </source>
</evidence>
<comment type="caution">
    <text evidence="1">The sequence shown here is derived from an EMBL/GenBank/DDBJ whole genome shotgun (WGS) entry which is preliminary data.</text>
</comment>
<name>A0AAV2VQB4_9VIBR</name>
<evidence type="ECO:0008006" key="3">
    <source>
        <dbReference type="Google" id="ProtNLM"/>
    </source>
</evidence>
<dbReference type="EMBL" id="CAOF01000094">
    <property type="protein sequence ID" value="CCO46613.1"/>
    <property type="molecule type" value="Genomic_DNA"/>
</dbReference>
<dbReference type="RefSeq" id="WP_022611672.1">
    <property type="nucleotide sequence ID" value="NZ_LK391965.1"/>
</dbReference>